<dbReference type="PANTHER" id="PTHR34154:SF3">
    <property type="entry name" value="ALKALI-SENSITIVE LINKAGE PROTEIN 1"/>
    <property type="match status" value="1"/>
</dbReference>
<feature type="chain" id="PRO_5017270829" description="Asl1-like glycosyl hydrolase catalytic domain-containing protein" evidence="1">
    <location>
        <begin position="23"/>
        <end position="301"/>
    </location>
</feature>
<dbReference type="SUPFAM" id="SSF51445">
    <property type="entry name" value="(Trans)glycosidases"/>
    <property type="match status" value="1"/>
</dbReference>
<dbReference type="GO" id="GO:0071966">
    <property type="term" value="P:fungal-type cell wall polysaccharide metabolic process"/>
    <property type="evidence" value="ECO:0007669"/>
    <property type="project" value="TreeGrafter"/>
</dbReference>
<evidence type="ECO:0000313" key="3">
    <source>
        <dbReference type="EMBL" id="RKG95821.1"/>
    </source>
</evidence>
<protein>
    <recommendedName>
        <fullName evidence="2">Asl1-like glycosyl hydrolase catalytic domain-containing protein</fullName>
    </recommendedName>
</protein>
<dbReference type="InterPro" id="IPR017853">
    <property type="entry name" value="GH"/>
</dbReference>
<accession>A0A3A8K000</accession>
<dbReference type="InterPro" id="IPR053183">
    <property type="entry name" value="ASL1"/>
</dbReference>
<evidence type="ECO:0000256" key="1">
    <source>
        <dbReference type="SAM" id="SignalP"/>
    </source>
</evidence>
<proteinExistence type="predicted"/>
<dbReference type="Proteomes" id="UP000268313">
    <property type="component" value="Unassembled WGS sequence"/>
</dbReference>
<reference evidence="4" key="1">
    <citation type="submission" date="2018-09" db="EMBL/GenBank/DDBJ databases">
        <authorList>
            <person name="Livingstone P.G."/>
            <person name="Whitworth D.E."/>
        </authorList>
    </citation>
    <scope>NUCLEOTIDE SEQUENCE [LARGE SCALE GENOMIC DNA]</scope>
    <source>
        <strain evidence="4">CA043D</strain>
    </source>
</reference>
<comment type="caution">
    <text evidence="3">The sequence shown here is derived from an EMBL/GenBank/DDBJ whole genome shotgun (WGS) entry which is preliminary data.</text>
</comment>
<dbReference type="InterPro" id="IPR024655">
    <property type="entry name" value="Asl1_glyco_hydro_catalytic"/>
</dbReference>
<keyword evidence="4" id="KW-1185">Reference proteome</keyword>
<feature type="signal peptide" evidence="1">
    <location>
        <begin position="1"/>
        <end position="22"/>
    </location>
</feature>
<sequence length="301" mass="32609">MTRSPRLFLALPLAVLLSPLLACDPAAGTQSQTDDDPTPGVTKSAKRGLGYGYHSAADLKALSPGMSWWYNWSPKPESGAASVYVAEKVSFVPMAWGGTPTVAQLESEIPAGAQYLLGFNEPNFKSQANKTPRQAAALWPVLEEVARRKGLKLVSPAVNYCGDCVTEDGVTFTDPVAYLDAFFKACANCQVDAIAIHWYACDVGALKWYVGLFKKYNKPLWLTEFACGDRPANEITVAVQKQYMVDAIGYLETEPAIERYAWFSGRNNEIPSINLLGASGELTELGHLYVTLAAGASKQSP</sequence>
<evidence type="ECO:0000313" key="4">
    <source>
        <dbReference type="Proteomes" id="UP000268313"/>
    </source>
</evidence>
<dbReference type="PANTHER" id="PTHR34154">
    <property type="entry name" value="ALKALI-SENSITIVE LINKAGE PROTEIN 1"/>
    <property type="match status" value="1"/>
</dbReference>
<dbReference type="OrthoDB" id="9809583at2"/>
<dbReference type="Pfam" id="PF11790">
    <property type="entry name" value="Glyco_hydro_cc"/>
    <property type="match status" value="1"/>
</dbReference>
<name>A0A3A8K000_9BACT</name>
<dbReference type="EMBL" id="RAWE01000241">
    <property type="protein sequence ID" value="RKG95821.1"/>
    <property type="molecule type" value="Genomic_DNA"/>
</dbReference>
<keyword evidence="1" id="KW-0732">Signal</keyword>
<dbReference type="Gene3D" id="3.20.20.80">
    <property type="entry name" value="Glycosidases"/>
    <property type="match status" value="1"/>
</dbReference>
<feature type="domain" description="Asl1-like glycosyl hydrolase catalytic" evidence="2">
    <location>
        <begin position="48"/>
        <end position="289"/>
    </location>
</feature>
<evidence type="ECO:0000259" key="2">
    <source>
        <dbReference type="Pfam" id="PF11790"/>
    </source>
</evidence>
<dbReference type="AlphaFoldDB" id="A0A3A8K000"/>
<organism evidence="3 4">
    <name type="scientific">Corallococcus carmarthensis</name>
    <dbReference type="NCBI Taxonomy" id="2316728"/>
    <lineage>
        <taxon>Bacteria</taxon>
        <taxon>Pseudomonadati</taxon>
        <taxon>Myxococcota</taxon>
        <taxon>Myxococcia</taxon>
        <taxon>Myxococcales</taxon>
        <taxon>Cystobacterineae</taxon>
        <taxon>Myxococcaceae</taxon>
        <taxon>Corallococcus</taxon>
    </lineage>
</organism>
<dbReference type="RefSeq" id="WP_120607406.1">
    <property type="nucleotide sequence ID" value="NZ_JABFJX010000520.1"/>
</dbReference>
<gene>
    <name evidence="3" type="ORF">D7X32_37945</name>
</gene>